<feature type="transmembrane region" description="Helical" evidence="1">
    <location>
        <begin position="74"/>
        <end position="102"/>
    </location>
</feature>
<keyword evidence="1" id="KW-0812">Transmembrane</keyword>
<feature type="transmembrane region" description="Helical" evidence="1">
    <location>
        <begin position="20"/>
        <end position="40"/>
    </location>
</feature>
<dbReference type="InterPro" id="IPR010295">
    <property type="entry name" value="DUF898"/>
</dbReference>
<evidence type="ECO:0000256" key="1">
    <source>
        <dbReference type="SAM" id="Phobius"/>
    </source>
</evidence>
<feature type="transmembrane region" description="Helical" evidence="1">
    <location>
        <begin position="264"/>
        <end position="286"/>
    </location>
</feature>
<proteinExistence type="predicted"/>
<keyword evidence="1" id="KW-0472">Membrane</keyword>
<keyword evidence="1" id="KW-1133">Transmembrane helix</keyword>
<organism evidence="2 3">
    <name type="scientific">Vibrio ostreicida</name>
    <dbReference type="NCBI Taxonomy" id="526588"/>
    <lineage>
        <taxon>Bacteria</taxon>
        <taxon>Pseudomonadati</taxon>
        <taxon>Pseudomonadota</taxon>
        <taxon>Gammaproteobacteria</taxon>
        <taxon>Vibrionales</taxon>
        <taxon>Vibrionaceae</taxon>
        <taxon>Vibrio</taxon>
    </lineage>
</organism>
<name>A0ABT8BQ75_9VIBR</name>
<dbReference type="Proteomes" id="UP001238540">
    <property type="component" value="Unassembled WGS sequence"/>
</dbReference>
<protein>
    <submittedName>
        <fullName evidence="2">YjgN family protein</fullName>
    </submittedName>
</protein>
<gene>
    <name evidence="2" type="ORF">QWZ16_00460</name>
</gene>
<feature type="transmembrane region" description="Helical" evidence="1">
    <location>
        <begin position="222"/>
        <end position="243"/>
    </location>
</feature>
<evidence type="ECO:0000313" key="2">
    <source>
        <dbReference type="EMBL" id="MDN3608258.1"/>
    </source>
</evidence>
<keyword evidence="3" id="KW-1185">Reference proteome</keyword>
<accession>A0ABT8BQ75</accession>
<dbReference type="RefSeq" id="WP_170883154.1">
    <property type="nucleotide sequence ID" value="NZ_JABEYA020000009.1"/>
</dbReference>
<feature type="transmembrane region" description="Helical" evidence="1">
    <location>
        <begin position="320"/>
        <end position="342"/>
    </location>
</feature>
<dbReference type="EMBL" id="JAUFQC010000001">
    <property type="protein sequence ID" value="MDN3608258.1"/>
    <property type="molecule type" value="Genomic_DNA"/>
</dbReference>
<reference evidence="3" key="1">
    <citation type="journal article" date="2019" name="Int. J. Syst. Evol. Microbiol.">
        <title>The Global Catalogue of Microorganisms (GCM) 10K type strain sequencing project: providing services to taxonomists for standard genome sequencing and annotation.</title>
        <authorList>
            <consortium name="The Broad Institute Genomics Platform"/>
            <consortium name="The Broad Institute Genome Sequencing Center for Infectious Disease"/>
            <person name="Wu L."/>
            <person name="Ma J."/>
        </authorList>
    </citation>
    <scope>NUCLEOTIDE SEQUENCE [LARGE SCALE GENOMIC DNA]</scope>
    <source>
        <strain evidence="3">CECT 7398</strain>
    </source>
</reference>
<feature type="transmembrane region" description="Helical" evidence="1">
    <location>
        <begin position="136"/>
        <end position="159"/>
    </location>
</feature>
<sequence length="391" mass="43480">MEQKTNINPIEFKGKGSEFFGIWIVNFFLSAITLGIYSAWAKVRTKRYFYGNTYIAGDNFDYHAMPMQILKGRLVAVAVLFVWVVSSSFSPVFSSLLLFVFYCALPWLLWSNARFDAAMTSYRNVRFSFNASLKDAYIALMGRGLGAVILFSIYAFVVVSLFQVSFLAAIVMGVGSLFFMAALHAWIMSGMLRYFVNGYKFGEWQFSAKIELGFFVKTYLKAMGLGILVFALIGVTTLLTIFGKNDVSQMTNGNFSSLMDMTNTVAYVLAYIAILVVMIVLTAYTATCVHNYVISQVQSKLNEKDLPTYTFASTLTVSGYAWLIISNFLLQVVTLGLARAWVMVRTMRYIADNTTVIGDMSELKAIDQGSNVKSAVTDELAQAFDLGIGIG</sequence>
<comment type="caution">
    <text evidence="2">The sequence shown here is derived from an EMBL/GenBank/DDBJ whole genome shotgun (WGS) entry which is preliminary data.</text>
</comment>
<evidence type="ECO:0000313" key="3">
    <source>
        <dbReference type="Proteomes" id="UP001238540"/>
    </source>
</evidence>
<dbReference type="Pfam" id="PF05987">
    <property type="entry name" value="DUF898"/>
    <property type="match status" value="1"/>
</dbReference>
<feature type="transmembrane region" description="Helical" evidence="1">
    <location>
        <begin position="166"/>
        <end position="187"/>
    </location>
</feature>